<evidence type="ECO:0000313" key="1">
    <source>
        <dbReference type="EMBL" id="BAC76590.1"/>
    </source>
</evidence>
<name>Q83WX5_STRRO</name>
<reference evidence="1" key="4">
    <citation type="journal article" date="2003" name="Mol. Microbiol.">
        <title>The large linear plasmid pSLA2-L of Streptomyces rochei has an unusually condensed gene organization for secondary metabolism.</title>
        <authorList>
            <person name="Mochizuki S."/>
            <person name="Hiratsu K."/>
            <person name="Suwa M."/>
            <person name="Ishii T."/>
            <person name="Sugino F."/>
            <person name="Yamada K."/>
            <person name="Kinashi H."/>
        </authorList>
    </citation>
    <scope>NUCLEOTIDE SEQUENCE</scope>
    <source>
        <strain evidence="1">7434AN4</strain>
        <plasmid evidence="1">pSLA2-L</plasmid>
    </source>
</reference>
<keyword evidence="1" id="KW-0614">Plasmid</keyword>
<reference evidence="1" key="2">
    <citation type="journal article" date="2000" name="Gene">
        <title>Identification of two polyketide synthase gene clusters on the linear plasmid pSLA2-L in Streptomyces rochei.</title>
        <authorList>
            <person name="Suwa M."/>
            <person name="Sugino H."/>
            <person name="Sasaoka A."/>
            <person name="Mori E."/>
            <person name="Fujii S."/>
            <person name="Shinkawa H."/>
            <person name="Nimi O."/>
            <person name="Kinashi H."/>
        </authorList>
    </citation>
    <scope>NUCLEOTIDE SEQUENCE</scope>
    <source>
        <strain evidence="1">7434AN4</strain>
        <plasmid evidence="1">pSLA2-L</plasmid>
    </source>
</reference>
<dbReference type="EMBL" id="AB088224">
    <property type="protein sequence ID" value="BAC76590.1"/>
    <property type="molecule type" value="Genomic_DNA"/>
</dbReference>
<dbReference type="AlphaFoldDB" id="Q83WX5"/>
<accession>Q83WX5</accession>
<geneLocation type="plasmid" evidence="1">
    <name>pSLA2-L</name>
</geneLocation>
<reference evidence="1" key="1">
    <citation type="journal article" date="1998" name="Biosci. Biotechnol. Biochem.">
        <title>Physical mapping of the linear plasmid pSLA2-L and localization of the eryAI and actI homologs.</title>
        <authorList>
            <person name="Kinashi H."/>
            <person name="Fujii S."/>
            <person name="Hatani A."/>
            <person name="Kurokawa T."/>
            <person name="Shinkawa H."/>
        </authorList>
    </citation>
    <scope>NUCLEOTIDE SEQUENCE</scope>
    <source>
        <strain evidence="1">7434AN4</strain>
        <plasmid evidence="1">pSLA2-L</plasmid>
    </source>
</reference>
<protein>
    <submittedName>
        <fullName evidence="1">Uncharacterized protein</fullName>
    </submittedName>
</protein>
<sequence>MPRPHPGTPRHRTHSMAGLPAAVRSGLLRAVCPLVVRAHRVHCIGIVRCGPAGRAGAGVLSRLGVHVLKVAQPIGREIEGFHVRTGRPQARSAVRSIASRRPGCCSWSSCSGSAGSGASNSSGIAAC</sequence>
<reference evidence="1" key="3">
    <citation type="journal article" date="2000" name="Mol. Gen. Genet.">
        <title>Cloning and analysis of the replication origin and the telomeres of the large linear plasmid pSLA2-L in Streptomyces rochei.</title>
        <authorList>
            <person name="Hiratsu K."/>
            <person name="Mochizuki S."/>
            <person name="Kinashi H."/>
        </authorList>
    </citation>
    <scope>NUCLEOTIDE SEQUENCE</scope>
    <source>
        <strain evidence="1">7434AN4</strain>
        <plasmid evidence="1">pSLA2-L</plasmid>
    </source>
</reference>
<organism evidence="1">
    <name type="scientific">Streptomyces rochei</name>
    <name type="common">Streptomyces parvullus</name>
    <dbReference type="NCBI Taxonomy" id="1928"/>
    <lineage>
        <taxon>Bacteria</taxon>
        <taxon>Bacillati</taxon>
        <taxon>Actinomycetota</taxon>
        <taxon>Actinomycetes</taxon>
        <taxon>Kitasatosporales</taxon>
        <taxon>Streptomycetaceae</taxon>
        <taxon>Streptomyces</taxon>
        <taxon>Streptomyces rochei group</taxon>
    </lineage>
</organism>
<proteinExistence type="predicted"/>